<reference evidence="1" key="1">
    <citation type="submission" date="2023-01" db="EMBL/GenBank/DDBJ databases">
        <title>Human gut microbiome strain richness.</title>
        <authorList>
            <person name="Chen-Liaw A."/>
        </authorList>
    </citation>
    <scope>NUCLEOTIDE SEQUENCE</scope>
    <source>
        <strain evidence="1">RTP21484st1_H11_RTP21484_190118</strain>
    </source>
</reference>
<gene>
    <name evidence="1" type="ORF">PNW85_16580</name>
</gene>
<organism evidence="1 2">
    <name type="scientific">Mediterraneibacter gnavus</name>
    <name type="common">Ruminococcus gnavus</name>
    <dbReference type="NCBI Taxonomy" id="33038"/>
    <lineage>
        <taxon>Bacteria</taxon>
        <taxon>Bacillati</taxon>
        <taxon>Bacillota</taxon>
        <taxon>Clostridia</taxon>
        <taxon>Lachnospirales</taxon>
        <taxon>Lachnospiraceae</taxon>
        <taxon>Mediterraneibacter</taxon>
    </lineage>
</organism>
<name>A0AAW6DND9_MEDGN</name>
<proteinExistence type="predicted"/>
<dbReference type="AlphaFoldDB" id="A0AAW6DND9"/>
<sequence>MNFFYEELPNTVNVKGENIKIITDFREYIRLLDMLKDQELDALQKFAIIQQYFLDDIVADEEAISALSCFITMDANCVEAAETGDCGRPQEKPKKNLFSYSIDYPYILSGFLRDYGIDLIDIKYMHWWKFRMLFDGLSDDTEIKQRIMYRSVDLSEIKDKEERKRIKKIQKSIQLPSESLTDYDIGNAFM</sequence>
<dbReference type="InterPro" id="IPR009660">
    <property type="entry name" value="Phage_A500_Gp15"/>
</dbReference>
<dbReference type="Pfam" id="PF06854">
    <property type="entry name" value="Phage_Gp15"/>
    <property type="match status" value="1"/>
</dbReference>
<evidence type="ECO:0000313" key="1">
    <source>
        <dbReference type="EMBL" id="MDB8688251.1"/>
    </source>
</evidence>
<evidence type="ECO:0000313" key="2">
    <source>
        <dbReference type="Proteomes" id="UP001212160"/>
    </source>
</evidence>
<dbReference type="Proteomes" id="UP001212160">
    <property type="component" value="Unassembled WGS sequence"/>
</dbReference>
<dbReference type="EMBL" id="JAQMLA010000071">
    <property type="protein sequence ID" value="MDB8688251.1"/>
    <property type="molecule type" value="Genomic_DNA"/>
</dbReference>
<accession>A0AAW6DND9</accession>
<comment type="caution">
    <text evidence="1">The sequence shown here is derived from an EMBL/GenBank/DDBJ whole genome shotgun (WGS) entry which is preliminary data.</text>
</comment>
<dbReference type="RefSeq" id="WP_272108203.1">
    <property type="nucleotide sequence ID" value="NZ_JAQMLA010000071.1"/>
</dbReference>
<protein>
    <submittedName>
        <fullName evidence="1">Bacteriophage Gp15 family protein</fullName>
    </submittedName>
</protein>